<evidence type="ECO:0000313" key="3">
    <source>
        <dbReference type="Proteomes" id="UP000032142"/>
    </source>
</evidence>
<dbReference type="EMBL" id="KN412957">
    <property type="protein sequence ID" value="KHG19397.1"/>
    <property type="molecule type" value="Genomic_DNA"/>
</dbReference>
<feature type="region of interest" description="Disordered" evidence="1">
    <location>
        <begin position="83"/>
        <end position="131"/>
    </location>
</feature>
<reference evidence="3" key="1">
    <citation type="submission" date="2014-09" db="EMBL/GenBank/DDBJ databases">
        <authorList>
            <person name="Mudge J."/>
            <person name="Ramaraj T."/>
            <person name="Lindquist I.E."/>
            <person name="Bharti A.K."/>
            <person name="Sundararajan A."/>
            <person name="Cameron C.T."/>
            <person name="Woodward J.E."/>
            <person name="May G.D."/>
            <person name="Brubaker C."/>
            <person name="Broadhvest J."/>
            <person name="Wilkins T.A."/>
        </authorList>
    </citation>
    <scope>NUCLEOTIDE SEQUENCE</scope>
    <source>
        <strain evidence="3">cv. AKA8401</strain>
    </source>
</reference>
<name>A0A0B0P3D7_GOSAR</name>
<keyword evidence="3" id="KW-1185">Reference proteome</keyword>
<accession>A0A0B0P3D7</accession>
<protein>
    <submittedName>
        <fullName evidence="2">Coiled-coil domain-containing 27</fullName>
    </submittedName>
</protein>
<evidence type="ECO:0000256" key="1">
    <source>
        <dbReference type="SAM" id="MobiDB-lite"/>
    </source>
</evidence>
<evidence type="ECO:0000313" key="2">
    <source>
        <dbReference type="EMBL" id="KHG19397.1"/>
    </source>
</evidence>
<dbReference type="PANTHER" id="PTHR35021:SF8">
    <property type="entry name" value="FIBER PROTEIN FB17"/>
    <property type="match status" value="1"/>
</dbReference>
<proteinExistence type="predicted"/>
<dbReference type="PANTHER" id="PTHR35021">
    <property type="match status" value="1"/>
</dbReference>
<sequence length="479" mass="55264">MDILQQAGDRFSPLTIDLRKMSNGDSHWNDEDWRLNIDQCKMSNGYTFWNHEDWSLNIADPIFEVAKEPPLLLENFNSSSSVLSESKKRKRNLDPGNSQEANGKVTKKQHRCPGTFYTGEPSTSRQQERFKGKTVAGRAKVYKDRISRRIKNDTKADKDVIIWIVCKMMAINASHLLPRVLGSLEQINTQWPIRPDLQHIKQKIQEIESNYKDDSLTDEAKRRLVEVGDELERLDQERLKDSTKAGNLDAVFTDFSMEILQKELSSACLWLMSKKLQQLIILLLLMKITFNIMESTGLHHRLDKETGYDPTANKMLTYGISYLSSTWPWLFSAVQDQDHGSLFTCEELQYSTVSELENELYDKDNKKVDVTDFHGLEQALNNILCFETPDYLNPVATRIQNVRGTDTDFCYHNIQVLVCAAIKEMEEVSIKELNWHTLKKWAATLNQAKGLDFEVGFANNLLQKNLCSYFCHSRNFGRN</sequence>
<dbReference type="AlphaFoldDB" id="A0A0B0P3D7"/>
<gene>
    <name evidence="2" type="ORF">F383_24365</name>
</gene>
<dbReference type="Proteomes" id="UP000032142">
    <property type="component" value="Unassembled WGS sequence"/>
</dbReference>
<organism evidence="2 3">
    <name type="scientific">Gossypium arboreum</name>
    <name type="common">Tree cotton</name>
    <name type="synonym">Gossypium nanking</name>
    <dbReference type="NCBI Taxonomy" id="29729"/>
    <lineage>
        <taxon>Eukaryota</taxon>
        <taxon>Viridiplantae</taxon>
        <taxon>Streptophyta</taxon>
        <taxon>Embryophyta</taxon>
        <taxon>Tracheophyta</taxon>
        <taxon>Spermatophyta</taxon>
        <taxon>Magnoliopsida</taxon>
        <taxon>eudicotyledons</taxon>
        <taxon>Gunneridae</taxon>
        <taxon>Pentapetalae</taxon>
        <taxon>rosids</taxon>
        <taxon>malvids</taxon>
        <taxon>Malvales</taxon>
        <taxon>Malvaceae</taxon>
        <taxon>Malvoideae</taxon>
        <taxon>Gossypium</taxon>
    </lineage>
</organism>